<proteinExistence type="predicted"/>
<dbReference type="AlphaFoldDB" id="A0AAW6U6S9"/>
<accession>A0AAW6U6S9</accession>
<organism evidence="1 2">
    <name type="scientific">Anaerobaca lacustris</name>
    <dbReference type="NCBI Taxonomy" id="3044600"/>
    <lineage>
        <taxon>Bacteria</taxon>
        <taxon>Pseudomonadati</taxon>
        <taxon>Planctomycetota</taxon>
        <taxon>Phycisphaerae</taxon>
        <taxon>Sedimentisphaerales</taxon>
        <taxon>Anaerobacaceae</taxon>
        <taxon>Anaerobaca</taxon>
    </lineage>
</organism>
<dbReference type="EMBL" id="JASCXX010000045">
    <property type="protein sequence ID" value="MDI6451654.1"/>
    <property type="molecule type" value="Genomic_DNA"/>
</dbReference>
<keyword evidence="2" id="KW-1185">Reference proteome</keyword>
<protein>
    <submittedName>
        <fullName evidence="1">Uncharacterized protein</fullName>
    </submittedName>
</protein>
<comment type="caution">
    <text evidence="1">The sequence shown here is derived from an EMBL/GenBank/DDBJ whole genome shotgun (WGS) entry which is preliminary data.</text>
</comment>
<sequence>MKHIASDGLGGLWMLELPKQAGGTLLFLLHGTFVRPPRMDIPEMEIDMSRLSI</sequence>
<evidence type="ECO:0000313" key="2">
    <source>
        <dbReference type="Proteomes" id="UP001431776"/>
    </source>
</evidence>
<name>A0AAW6U6S9_9BACT</name>
<reference evidence="1" key="1">
    <citation type="submission" date="2023-05" db="EMBL/GenBank/DDBJ databases">
        <title>Anaerotaeda fermentans gen. nov., sp. nov., a novel anaerobic planctomycete of the new family within the order Sedimentisphaerales isolated from Taman Peninsula, Russia.</title>
        <authorList>
            <person name="Khomyakova M.A."/>
            <person name="Merkel A.Y."/>
            <person name="Slobodkin A.I."/>
        </authorList>
    </citation>
    <scope>NUCLEOTIDE SEQUENCE</scope>
    <source>
        <strain evidence="1">M17dextr</strain>
    </source>
</reference>
<dbReference type="RefSeq" id="WP_349247063.1">
    <property type="nucleotide sequence ID" value="NZ_JASCXX010000045.1"/>
</dbReference>
<evidence type="ECO:0000313" key="1">
    <source>
        <dbReference type="EMBL" id="MDI6451654.1"/>
    </source>
</evidence>
<gene>
    <name evidence="1" type="ORF">QJ522_21515</name>
</gene>
<dbReference type="Proteomes" id="UP001431776">
    <property type="component" value="Unassembled WGS sequence"/>
</dbReference>